<dbReference type="Gene3D" id="3.40.366.10">
    <property type="entry name" value="Malonyl-Coenzyme A Acyl Carrier Protein, domain 2"/>
    <property type="match status" value="2"/>
</dbReference>
<dbReference type="InterPro" id="IPR016036">
    <property type="entry name" value="Malonyl_transacylase_ACP-bd"/>
</dbReference>
<organism evidence="6 7">
    <name type="scientific">Streptomyces cinerochromogenes</name>
    <dbReference type="NCBI Taxonomy" id="66422"/>
    <lineage>
        <taxon>Bacteria</taxon>
        <taxon>Bacillati</taxon>
        <taxon>Actinomycetota</taxon>
        <taxon>Actinomycetes</taxon>
        <taxon>Kitasatosporales</taxon>
        <taxon>Streptomycetaceae</taxon>
        <taxon>Streptomyces</taxon>
    </lineage>
</organism>
<reference evidence="6 7" key="1">
    <citation type="submission" date="2024-10" db="EMBL/GenBank/DDBJ databases">
        <title>The Natural Products Discovery Center: Release of the First 8490 Sequenced Strains for Exploring Actinobacteria Biosynthetic Diversity.</title>
        <authorList>
            <person name="Kalkreuter E."/>
            <person name="Kautsar S.A."/>
            <person name="Yang D."/>
            <person name="Bader C.D."/>
            <person name="Teijaro C.N."/>
            <person name="Fluegel L."/>
            <person name="Davis C.M."/>
            <person name="Simpson J.R."/>
            <person name="Lauterbach L."/>
            <person name="Steele A.D."/>
            <person name="Gui C."/>
            <person name="Meng S."/>
            <person name="Li G."/>
            <person name="Viehrig K."/>
            <person name="Ye F."/>
            <person name="Su P."/>
            <person name="Kiefer A.F."/>
            <person name="Nichols A."/>
            <person name="Cepeda A.J."/>
            <person name="Yan W."/>
            <person name="Fan B."/>
            <person name="Jiang Y."/>
            <person name="Adhikari A."/>
            <person name="Zheng C.-J."/>
            <person name="Schuster L."/>
            <person name="Cowan T.M."/>
            <person name="Smanski M.J."/>
            <person name="Chevrette M.G."/>
            <person name="De Carvalho L.P.S."/>
            <person name="Shen B."/>
        </authorList>
    </citation>
    <scope>NUCLEOTIDE SEQUENCE [LARGE SCALE GENOMIC DNA]</scope>
    <source>
        <strain evidence="6 7">NPDC048320</strain>
    </source>
</reference>
<feature type="domain" description="Malonyl-CoA:ACP transacylase (MAT)" evidence="5">
    <location>
        <begin position="6"/>
        <end position="303"/>
    </location>
</feature>
<dbReference type="SUPFAM" id="SSF55048">
    <property type="entry name" value="Probable ACP-binding domain of malonyl-CoA ACP transacylase"/>
    <property type="match status" value="2"/>
</dbReference>
<dbReference type="InterPro" id="IPR004410">
    <property type="entry name" value="Malonyl_CoA-ACP_transAc_FabD"/>
</dbReference>
<protein>
    <recommendedName>
        <fullName evidence="1">[acyl-carrier-protein] S-malonyltransferase</fullName>
        <ecNumber evidence="1">2.3.1.39</ecNumber>
    </recommendedName>
</protein>
<dbReference type="InterPro" id="IPR016035">
    <property type="entry name" value="Acyl_Trfase/lysoPLipase"/>
</dbReference>
<evidence type="ECO:0000256" key="4">
    <source>
        <dbReference type="ARBA" id="ARBA00048462"/>
    </source>
</evidence>
<dbReference type="Gene3D" id="3.30.70.250">
    <property type="entry name" value="Malonyl-CoA ACP transacylase, ACP-binding"/>
    <property type="match status" value="1"/>
</dbReference>
<dbReference type="Proteomes" id="UP001604267">
    <property type="component" value="Unassembled WGS sequence"/>
</dbReference>
<evidence type="ECO:0000259" key="5">
    <source>
        <dbReference type="SMART" id="SM00827"/>
    </source>
</evidence>
<dbReference type="RefSeq" id="WP_392820547.1">
    <property type="nucleotide sequence ID" value="NZ_JBICYV010000014.1"/>
</dbReference>
<dbReference type="PANTHER" id="PTHR42681">
    <property type="entry name" value="MALONYL-COA-ACYL CARRIER PROTEIN TRANSACYLASE, MITOCHONDRIAL"/>
    <property type="match status" value="1"/>
</dbReference>
<dbReference type="GO" id="GO:0004314">
    <property type="term" value="F:[acyl-carrier-protein] S-malonyltransferase activity"/>
    <property type="evidence" value="ECO:0007669"/>
    <property type="project" value="UniProtKB-EC"/>
</dbReference>
<dbReference type="SMART" id="SM00827">
    <property type="entry name" value="PKS_AT"/>
    <property type="match status" value="2"/>
</dbReference>
<comment type="catalytic activity">
    <reaction evidence="4">
        <text>holo-[ACP] + malonyl-CoA = malonyl-[ACP] + CoA</text>
        <dbReference type="Rhea" id="RHEA:41792"/>
        <dbReference type="Rhea" id="RHEA-COMP:9623"/>
        <dbReference type="Rhea" id="RHEA-COMP:9685"/>
        <dbReference type="ChEBI" id="CHEBI:57287"/>
        <dbReference type="ChEBI" id="CHEBI:57384"/>
        <dbReference type="ChEBI" id="CHEBI:64479"/>
        <dbReference type="ChEBI" id="CHEBI:78449"/>
        <dbReference type="EC" id="2.3.1.39"/>
    </reaction>
</comment>
<proteinExistence type="predicted"/>
<dbReference type="InterPro" id="IPR001227">
    <property type="entry name" value="Ac_transferase_dom_sf"/>
</dbReference>
<dbReference type="PANTHER" id="PTHR42681:SF1">
    <property type="entry name" value="MALONYL-COA-ACYL CARRIER PROTEIN TRANSACYLASE, MITOCHONDRIAL"/>
    <property type="match status" value="1"/>
</dbReference>
<accession>A0ABW7BBB8</accession>
<sequence>MRSVYVFPGQGSQHKGMGAGLFEKFPELVAQADDVLGYSVEELCLRDPDRVLSQTRYTQPALYVVNSLTYLDRTTERGELPAAVAGHSLGEYCALFAAGAFDFATGLRLVAKRGELMSRAPKGAMAAVVNLDEERVREILTGLPFRNVDIANINARTQCILSGEYDELHDPRLRAAYTEAGARFVPLNVSAAFHSRCMTDVQQEFALHLAGFDLAELTLPVVANYTARPYPTKGYADHLAHQISGSVRWYESMSWLIAQGHRDFQEIGPGNVLTKLTAQILKDPLPVETAPAPQPAPAAVRARPRTELVFMYGGQGTQYHQMGRGLYDTDPVFRDAMDRCDAAHRATAGTSLLAAVHDDTRRGRPFDDILTSHAALYSIGYSLTEMLRAAGIHPDAVLGHSLGEYVAATAAGALSFEDGLRLVTRQARLLQERCPDGGMLSVLDSPDLYRSRRDLFGDIALAAVNYDRNFVVSGAGTRLAALQQALDAEGVITVRLPVRHAFHSALLDPIRPDFLALTRDVTVTTPRLPVHSSMLAGRLGTRHGWDEYLWDVIRRPVRFDELMASEFTAPGRHFFVDLSASGSFANFLKHGYAPALRGAPAINQFGNNSGTVRALRDELRRLAGV</sequence>
<evidence type="ECO:0000256" key="2">
    <source>
        <dbReference type="ARBA" id="ARBA00022679"/>
    </source>
</evidence>
<dbReference type="NCBIfam" id="TIGR00128">
    <property type="entry name" value="fabD"/>
    <property type="match status" value="1"/>
</dbReference>
<evidence type="ECO:0000313" key="6">
    <source>
        <dbReference type="EMBL" id="MFG3014170.1"/>
    </source>
</evidence>
<dbReference type="EC" id="2.3.1.39" evidence="1"/>
<evidence type="ECO:0000313" key="7">
    <source>
        <dbReference type="Proteomes" id="UP001604267"/>
    </source>
</evidence>
<keyword evidence="7" id="KW-1185">Reference proteome</keyword>
<dbReference type="InterPro" id="IPR014043">
    <property type="entry name" value="Acyl_transferase_dom"/>
</dbReference>
<feature type="domain" description="Malonyl-CoA:ACP transacylase (MAT)" evidence="5">
    <location>
        <begin position="311"/>
        <end position="600"/>
    </location>
</feature>
<keyword evidence="3 6" id="KW-0012">Acyltransferase</keyword>
<name>A0ABW7BBB8_9ACTN</name>
<evidence type="ECO:0000256" key="1">
    <source>
        <dbReference type="ARBA" id="ARBA00013258"/>
    </source>
</evidence>
<comment type="caution">
    <text evidence="6">The sequence shown here is derived from an EMBL/GenBank/DDBJ whole genome shotgun (WGS) entry which is preliminary data.</text>
</comment>
<dbReference type="InterPro" id="IPR050858">
    <property type="entry name" value="Mal-CoA-ACP_Trans/PKS_FabD"/>
</dbReference>
<evidence type="ECO:0000256" key="3">
    <source>
        <dbReference type="ARBA" id="ARBA00023315"/>
    </source>
</evidence>
<keyword evidence="2 6" id="KW-0808">Transferase</keyword>
<dbReference type="Pfam" id="PF00698">
    <property type="entry name" value="Acyl_transf_1"/>
    <property type="match status" value="2"/>
</dbReference>
<gene>
    <name evidence="6" type="primary">fabD</name>
    <name evidence="6" type="ORF">ACGFZB_27850</name>
</gene>
<dbReference type="Gene3D" id="3.30.70.3290">
    <property type="match status" value="1"/>
</dbReference>
<dbReference type="EMBL" id="JBICYV010000014">
    <property type="protein sequence ID" value="MFG3014170.1"/>
    <property type="molecule type" value="Genomic_DNA"/>
</dbReference>
<dbReference type="SUPFAM" id="SSF52151">
    <property type="entry name" value="FabD/lysophospholipase-like"/>
    <property type="match status" value="2"/>
</dbReference>